<dbReference type="InterPro" id="IPR035915">
    <property type="entry name" value="Plakin_repeat_sf"/>
</dbReference>
<evidence type="ECO:0000256" key="2">
    <source>
        <dbReference type="ARBA" id="ARBA00022737"/>
    </source>
</evidence>
<organism evidence="5 6">
    <name type="scientific">Clavelina lepadiformis</name>
    <name type="common">Light-bulb sea squirt</name>
    <name type="synonym">Ascidia lepadiformis</name>
    <dbReference type="NCBI Taxonomy" id="159417"/>
    <lineage>
        <taxon>Eukaryota</taxon>
        <taxon>Metazoa</taxon>
        <taxon>Chordata</taxon>
        <taxon>Tunicata</taxon>
        <taxon>Ascidiacea</taxon>
        <taxon>Aplousobranchia</taxon>
        <taxon>Clavelinidae</taxon>
        <taxon>Clavelina</taxon>
    </lineage>
</organism>
<keyword evidence="1" id="KW-0597">Phosphoprotein</keyword>
<name>A0ABP0GHP5_CLALP</name>
<dbReference type="InterPro" id="IPR043197">
    <property type="entry name" value="Plakin"/>
</dbReference>
<feature type="compositionally biased region" description="Basic and acidic residues" evidence="3">
    <location>
        <begin position="190"/>
        <end position="200"/>
    </location>
</feature>
<evidence type="ECO:0000313" key="6">
    <source>
        <dbReference type="Proteomes" id="UP001642483"/>
    </source>
</evidence>
<gene>
    <name evidence="5" type="ORF">CVLEPA_LOCUS23854</name>
</gene>
<feature type="compositionally biased region" description="Polar residues" evidence="3">
    <location>
        <begin position="484"/>
        <end position="496"/>
    </location>
</feature>
<evidence type="ECO:0000256" key="3">
    <source>
        <dbReference type="SAM" id="MobiDB-lite"/>
    </source>
</evidence>
<dbReference type="Pfam" id="PF00681">
    <property type="entry name" value="Plectin"/>
    <property type="match status" value="2"/>
</dbReference>
<keyword evidence="2" id="KW-0677">Repeat</keyword>
<evidence type="ECO:0000256" key="1">
    <source>
        <dbReference type="ARBA" id="ARBA00022553"/>
    </source>
</evidence>
<sequence length="514" mass="56778">MFSRFVGHANCNHVTLVALSFLVNIIAKMSLFWSMTFGAGILEFFLDLFTIAIIFDVIALFFMGRCIWNWATLPNNEQKAGYSNVVDVTDETASTSTSRTPIVVKTFVNESTQTGDATTEEKSVQADLGNVIGSGLVFAPIASTHTATAFLEIKKSGSDEGEVLDGPVGSFSESSSSSSSSSSDDEEDPATVKKDDDGKYEQLPPLVEPEVETIEHQTQEQDPPPLKRGSSRDEIKFKSGWRKTVKLMELVRAKLIEEKKILELEREEVSQEDVEKELRPYLIGQYPIAGIYDDRNGHKVALLAAHKKGLISRGTAMSLLEAQAANGSIADPMTGRQMSVDEALENNLLDRHFASVLGRAERAVHGYKYRPTGEILSLFQAMKKGLIVENHGIRLLEAQIATGGIIDPVANIRLPVETAYERGLFDENLHRTLEDPSDDTKGFLDPNTNENLTYLELMQRCVVDKETDLHLLPIVKPEDKQNYKQRSASLASSIQGRMSKEPSRRTSTASSTTD</sequence>
<feature type="transmembrane region" description="Helical" evidence="4">
    <location>
        <begin position="44"/>
        <end position="64"/>
    </location>
</feature>
<keyword evidence="6" id="KW-1185">Reference proteome</keyword>
<feature type="region of interest" description="Disordered" evidence="3">
    <location>
        <begin position="481"/>
        <end position="514"/>
    </location>
</feature>
<dbReference type="SMART" id="SM00250">
    <property type="entry name" value="PLEC"/>
    <property type="match status" value="5"/>
</dbReference>
<comment type="caution">
    <text evidence="5">The sequence shown here is derived from an EMBL/GenBank/DDBJ whole genome shotgun (WGS) entry which is preliminary data.</text>
</comment>
<accession>A0ABP0GHP5</accession>
<keyword evidence="4" id="KW-0812">Transmembrane</keyword>
<feature type="compositionally biased region" description="Low complexity" evidence="3">
    <location>
        <begin position="505"/>
        <end position="514"/>
    </location>
</feature>
<evidence type="ECO:0000256" key="4">
    <source>
        <dbReference type="SAM" id="Phobius"/>
    </source>
</evidence>
<feature type="transmembrane region" description="Helical" evidence="4">
    <location>
        <begin position="12"/>
        <end position="32"/>
    </location>
</feature>
<evidence type="ECO:0000313" key="5">
    <source>
        <dbReference type="EMBL" id="CAK8691280.1"/>
    </source>
</evidence>
<dbReference type="PANTHER" id="PTHR23169:SF20">
    <property type="entry name" value="PLECTIN"/>
    <property type="match status" value="1"/>
</dbReference>
<dbReference type="EMBL" id="CAWYQH010000119">
    <property type="protein sequence ID" value="CAK8691280.1"/>
    <property type="molecule type" value="Genomic_DNA"/>
</dbReference>
<dbReference type="Gene3D" id="3.90.1290.10">
    <property type="entry name" value="Plakin repeat"/>
    <property type="match status" value="1"/>
</dbReference>
<dbReference type="PANTHER" id="PTHR23169">
    <property type="entry name" value="ENVOPLAKIN"/>
    <property type="match status" value="1"/>
</dbReference>
<proteinExistence type="predicted"/>
<keyword evidence="4" id="KW-1133">Transmembrane helix</keyword>
<keyword evidence="4" id="KW-0472">Membrane</keyword>
<reference evidence="5 6" key="1">
    <citation type="submission" date="2024-02" db="EMBL/GenBank/DDBJ databases">
        <authorList>
            <person name="Daric V."/>
            <person name="Darras S."/>
        </authorList>
    </citation>
    <scope>NUCLEOTIDE SEQUENCE [LARGE SCALE GENOMIC DNA]</scope>
</reference>
<protein>
    <submittedName>
        <fullName evidence="5">Uncharacterized protein</fullName>
    </submittedName>
</protein>
<dbReference type="Proteomes" id="UP001642483">
    <property type="component" value="Unassembled WGS sequence"/>
</dbReference>
<dbReference type="InterPro" id="IPR001101">
    <property type="entry name" value="Plectin_repeat"/>
</dbReference>
<dbReference type="SUPFAM" id="SSF75399">
    <property type="entry name" value="Plakin repeat"/>
    <property type="match status" value="1"/>
</dbReference>
<feature type="region of interest" description="Disordered" evidence="3">
    <location>
        <begin position="159"/>
        <end position="233"/>
    </location>
</feature>
<feature type="compositionally biased region" description="Low complexity" evidence="3">
    <location>
        <begin position="172"/>
        <end position="182"/>
    </location>
</feature>